<accession>A0A6C2YTU9</accession>
<dbReference type="PANTHER" id="PTHR43731">
    <property type="entry name" value="RHOMBOID PROTEASE"/>
    <property type="match status" value="1"/>
</dbReference>
<dbReference type="InterPro" id="IPR022764">
    <property type="entry name" value="Peptidase_S54_rhomboid_dom"/>
</dbReference>
<feature type="domain" description="Peptidase S54 rhomboid" evidence="8">
    <location>
        <begin position="87"/>
        <end position="239"/>
    </location>
</feature>
<sequence>MMPLYDDNSDRQRTPYVTWTLIAINLFVFFVLQKSGENDAFTNAWSTVPKEILTGQDLATTVNLGTNQLTGEKLQFSLEPTPGSVYLTLLTSMFMHGSLMHLLGNMLFLYIFGDNVEDKLGHVKYIVFYLLTGIIASLCHVFLAGIRQTDLLIPCLGASGAISAVMAGYVITDPNRRVVVLVLRFLTEVPAWVMIGVWFLFQLINGIGLFGNDTESGGVAYAAHIGGFLAGAVLVYVMMPVIERR</sequence>
<evidence type="ECO:0000256" key="2">
    <source>
        <dbReference type="ARBA" id="ARBA00009045"/>
    </source>
</evidence>
<evidence type="ECO:0000313" key="9">
    <source>
        <dbReference type="EMBL" id="VIP04312.1"/>
    </source>
</evidence>
<keyword evidence="6 7" id="KW-0472">Membrane</keyword>
<dbReference type="KEGG" id="tim:GMBLW1_48810"/>
<dbReference type="RefSeq" id="WP_162659410.1">
    <property type="nucleotide sequence ID" value="NZ_LR593887.1"/>
</dbReference>
<comment type="similarity">
    <text evidence="2">Belongs to the peptidase S54 family.</text>
</comment>
<dbReference type="EMBL" id="LR586016">
    <property type="protein sequence ID" value="VIP04312.1"/>
    <property type="molecule type" value="Genomic_DNA"/>
</dbReference>
<gene>
    <name evidence="9" type="ORF">GMBLW1_48810</name>
</gene>
<keyword evidence="10" id="KW-1185">Reference proteome</keyword>
<dbReference type="InterPro" id="IPR035952">
    <property type="entry name" value="Rhomboid-like_sf"/>
</dbReference>
<dbReference type="PANTHER" id="PTHR43731:SF14">
    <property type="entry name" value="PRESENILIN-ASSOCIATED RHOMBOID-LIKE PROTEIN, MITOCHONDRIAL"/>
    <property type="match status" value="1"/>
</dbReference>
<keyword evidence="3 7" id="KW-0812">Transmembrane</keyword>
<dbReference type="EMBL" id="LR593887">
    <property type="protein sequence ID" value="VTS05986.1"/>
    <property type="molecule type" value="Genomic_DNA"/>
</dbReference>
<dbReference type="SUPFAM" id="SSF144091">
    <property type="entry name" value="Rhomboid-like"/>
    <property type="match status" value="1"/>
</dbReference>
<proteinExistence type="inferred from homology"/>
<evidence type="ECO:0000256" key="3">
    <source>
        <dbReference type="ARBA" id="ARBA00022692"/>
    </source>
</evidence>
<dbReference type="Pfam" id="PF01694">
    <property type="entry name" value="Rhomboid"/>
    <property type="match status" value="1"/>
</dbReference>
<feature type="transmembrane region" description="Helical" evidence="7">
    <location>
        <begin position="221"/>
        <end position="242"/>
    </location>
</feature>
<feature type="transmembrane region" description="Helical" evidence="7">
    <location>
        <begin position="16"/>
        <end position="33"/>
    </location>
</feature>
<feature type="transmembrane region" description="Helical" evidence="7">
    <location>
        <begin position="151"/>
        <end position="171"/>
    </location>
</feature>
<dbReference type="GO" id="GO:0016020">
    <property type="term" value="C:membrane"/>
    <property type="evidence" value="ECO:0007669"/>
    <property type="project" value="UniProtKB-SubCell"/>
</dbReference>
<evidence type="ECO:0000256" key="5">
    <source>
        <dbReference type="ARBA" id="ARBA00022989"/>
    </source>
</evidence>
<evidence type="ECO:0000256" key="4">
    <source>
        <dbReference type="ARBA" id="ARBA00022801"/>
    </source>
</evidence>
<evidence type="ECO:0000256" key="1">
    <source>
        <dbReference type="ARBA" id="ARBA00004141"/>
    </source>
</evidence>
<evidence type="ECO:0000256" key="6">
    <source>
        <dbReference type="ARBA" id="ARBA00023136"/>
    </source>
</evidence>
<name>A0A6C2YTU9_9BACT</name>
<dbReference type="AlphaFoldDB" id="A0A6C2YTU9"/>
<keyword evidence="5 7" id="KW-1133">Transmembrane helix</keyword>
<dbReference type="GO" id="GO:0004252">
    <property type="term" value="F:serine-type endopeptidase activity"/>
    <property type="evidence" value="ECO:0007669"/>
    <property type="project" value="InterPro"/>
</dbReference>
<evidence type="ECO:0000259" key="8">
    <source>
        <dbReference type="Pfam" id="PF01694"/>
    </source>
</evidence>
<evidence type="ECO:0000313" key="10">
    <source>
        <dbReference type="Proteomes" id="UP000464378"/>
    </source>
</evidence>
<feature type="transmembrane region" description="Helical" evidence="7">
    <location>
        <begin position="85"/>
        <end position="113"/>
    </location>
</feature>
<dbReference type="InParanoid" id="A0A6C2YTU9"/>
<feature type="transmembrane region" description="Helical" evidence="7">
    <location>
        <begin position="178"/>
        <end position="201"/>
    </location>
</feature>
<dbReference type="InterPro" id="IPR050925">
    <property type="entry name" value="Rhomboid_protease_S54"/>
</dbReference>
<dbReference type="Gene3D" id="1.20.1540.10">
    <property type="entry name" value="Rhomboid-like"/>
    <property type="match status" value="1"/>
</dbReference>
<comment type="subcellular location">
    <subcellularLocation>
        <location evidence="1">Membrane</location>
        <topology evidence="1">Multi-pass membrane protein</topology>
    </subcellularLocation>
</comment>
<keyword evidence="4" id="KW-0378">Hydrolase</keyword>
<evidence type="ECO:0000256" key="7">
    <source>
        <dbReference type="SAM" id="Phobius"/>
    </source>
</evidence>
<dbReference type="FunCoup" id="A0A6C2YTU9">
    <property type="interactions" value="31"/>
</dbReference>
<organism evidence="9">
    <name type="scientific">Tuwongella immobilis</name>
    <dbReference type="NCBI Taxonomy" id="692036"/>
    <lineage>
        <taxon>Bacteria</taxon>
        <taxon>Pseudomonadati</taxon>
        <taxon>Planctomycetota</taxon>
        <taxon>Planctomycetia</taxon>
        <taxon>Gemmatales</taxon>
        <taxon>Gemmataceae</taxon>
        <taxon>Tuwongella</taxon>
    </lineage>
</organism>
<protein>
    <recommendedName>
        <fullName evidence="8">Peptidase S54 rhomboid domain-containing protein</fullName>
    </recommendedName>
</protein>
<reference evidence="9" key="1">
    <citation type="submission" date="2019-04" db="EMBL/GenBank/DDBJ databases">
        <authorList>
            <consortium name="Science for Life Laboratories"/>
        </authorList>
    </citation>
    <scope>NUCLEOTIDE SEQUENCE</scope>
    <source>
        <strain evidence="9">MBLW1</strain>
    </source>
</reference>
<dbReference type="Proteomes" id="UP000464378">
    <property type="component" value="Chromosome"/>
</dbReference>
<feature type="transmembrane region" description="Helical" evidence="7">
    <location>
        <begin position="125"/>
        <end position="145"/>
    </location>
</feature>